<evidence type="ECO:0000256" key="1">
    <source>
        <dbReference type="SAM" id="Coils"/>
    </source>
</evidence>
<accession>A0AAP6EMF1</accession>
<dbReference type="AlphaFoldDB" id="A0AAP6EMF1"/>
<evidence type="ECO:0000313" key="2">
    <source>
        <dbReference type="EMBL" id="MDX5039589.1"/>
    </source>
</evidence>
<dbReference type="EMBL" id="JAWWVP010000001">
    <property type="protein sequence ID" value="MDX5039589.1"/>
    <property type="molecule type" value="Genomic_DNA"/>
</dbReference>
<name>A0AAP6EMF1_STRAP</name>
<keyword evidence="1" id="KW-0175">Coiled coil</keyword>
<feature type="coiled-coil region" evidence="1">
    <location>
        <begin position="21"/>
        <end position="48"/>
    </location>
</feature>
<dbReference type="RefSeq" id="WP_051148118.1">
    <property type="nucleotide sequence ID" value="NZ_CP012805.1"/>
</dbReference>
<organism evidence="2">
    <name type="scientific">Streptococcus anginosus</name>
    <dbReference type="NCBI Taxonomy" id="1328"/>
    <lineage>
        <taxon>Bacteria</taxon>
        <taxon>Bacillati</taxon>
        <taxon>Bacillota</taxon>
        <taxon>Bacilli</taxon>
        <taxon>Lactobacillales</taxon>
        <taxon>Streptococcaceae</taxon>
        <taxon>Streptococcus</taxon>
        <taxon>Streptococcus anginosus group</taxon>
    </lineage>
</organism>
<proteinExistence type="predicted"/>
<sequence>MKYNEVILKQYKLQKDLEEKVDFLFDAYNKMHTENQELERQINCLVKLLNAINCPASVINKALNEET</sequence>
<protein>
    <submittedName>
        <fullName evidence="2">Uncharacterized protein</fullName>
    </submittedName>
</protein>
<comment type="caution">
    <text evidence="2">The sequence shown here is derived from an EMBL/GenBank/DDBJ whole genome shotgun (WGS) entry which is preliminary data.</text>
</comment>
<gene>
    <name evidence="2" type="ORF">SFH28_01765</name>
</gene>
<reference evidence="2" key="1">
    <citation type="submission" date="2023-11" db="EMBL/GenBank/DDBJ databases">
        <title>Streptococcus anginosus urogential strains.</title>
        <authorList>
            <person name="Appleberry H."/>
            <person name="Garcia-Israel J."/>
            <person name="Wolfe A."/>
            <person name="Putonti C."/>
        </authorList>
    </citation>
    <scope>NUCLEOTIDE SEQUENCE</scope>
    <source>
        <strain evidence="2">UMB1758</strain>
    </source>
</reference>